<dbReference type="RefSeq" id="XP_001327371.1">
    <property type="nucleotide sequence ID" value="XM_001327336.1"/>
</dbReference>
<keyword evidence="2" id="KW-1185">Reference proteome</keyword>
<reference evidence="1" key="2">
    <citation type="journal article" date="2007" name="Science">
        <title>Draft genome sequence of the sexually transmitted pathogen Trichomonas vaginalis.</title>
        <authorList>
            <person name="Carlton J.M."/>
            <person name="Hirt R.P."/>
            <person name="Silva J.C."/>
            <person name="Delcher A.L."/>
            <person name="Schatz M."/>
            <person name="Zhao Q."/>
            <person name="Wortman J.R."/>
            <person name="Bidwell S.L."/>
            <person name="Alsmark U.C.M."/>
            <person name="Besteiro S."/>
            <person name="Sicheritz-Ponten T."/>
            <person name="Noel C.J."/>
            <person name="Dacks J.B."/>
            <person name="Foster P.G."/>
            <person name="Simillion C."/>
            <person name="Van de Peer Y."/>
            <person name="Miranda-Saavedra D."/>
            <person name="Barton G.J."/>
            <person name="Westrop G.D."/>
            <person name="Mueller S."/>
            <person name="Dessi D."/>
            <person name="Fiori P.L."/>
            <person name="Ren Q."/>
            <person name="Paulsen I."/>
            <person name="Zhang H."/>
            <person name="Bastida-Corcuera F.D."/>
            <person name="Simoes-Barbosa A."/>
            <person name="Brown M.T."/>
            <person name="Hayes R.D."/>
            <person name="Mukherjee M."/>
            <person name="Okumura C.Y."/>
            <person name="Schneider R."/>
            <person name="Smith A.J."/>
            <person name="Vanacova S."/>
            <person name="Villalvazo M."/>
            <person name="Haas B.J."/>
            <person name="Pertea M."/>
            <person name="Feldblyum T.V."/>
            <person name="Utterback T.R."/>
            <person name="Shu C.L."/>
            <person name="Osoegawa K."/>
            <person name="de Jong P.J."/>
            <person name="Hrdy I."/>
            <person name="Horvathova L."/>
            <person name="Zubacova Z."/>
            <person name="Dolezal P."/>
            <person name="Malik S.B."/>
            <person name="Logsdon J.M. Jr."/>
            <person name="Henze K."/>
            <person name="Gupta A."/>
            <person name="Wang C.C."/>
            <person name="Dunne R.L."/>
            <person name="Upcroft J.A."/>
            <person name="Upcroft P."/>
            <person name="White O."/>
            <person name="Salzberg S.L."/>
            <person name="Tang P."/>
            <person name="Chiu C.-H."/>
            <person name="Lee Y.-S."/>
            <person name="Embley T.M."/>
            <person name="Coombs G.H."/>
            <person name="Mottram J.C."/>
            <person name="Tachezy J."/>
            <person name="Fraser-Liggett C.M."/>
            <person name="Johnson P.J."/>
        </authorList>
    </citation>
    <scope>NUCLEOTIDE SEQUENCE [LARGE SCALE GENOMIC DNA]</scope>
    <source>
        <strain evidence="1">G3</strain>
    </source>
</reference>
<dbReference type="KEGG" id="tva:4773149"/>
<dbReference type="AlphaFoldDB" id="A2DWW6"/>
<protein>
    <submittedName>
        <fullName evidence="1">Uncharacterized protein</fullName>
    </submittedName>
</protein>
<name>A2DWW6_TRIV3</name>
<dbReference type="Proteomes" id="UP000001542">
    <property type="component" value="Unassembled WGS sequence"/>
</dbReference>
<dbReference type="VEuPathDB" id="TrichDB:TVAG_392650"/>
<dbReference type="OrthoDB" id="427480at2759"/>
<dbReference type="VEuPathDB" id="TrichDB:TVAGG3_0839180"/>
<dbReference type="EMBL" id="DS113260">
    <property type="protein sequence ID" value="EAY15148.1"/>
    <property type="molecule type" value="Genomic_DNA"/>
</dbReference>
<sequence length="521" mass="59542">MKRSSIFTPSNSWKSKMEKSIMQELLPPLALSPLLGDFLIHSTPLYGVSNNTIMDAAWNTFNGNVITWLLSKKDSRYLIRQAFAGLNRYHRYQTTRLLSMLDYLISFIFTKSNVPINYFSIGNSKKRAARRFTLTCQRNEGIYNEKKELYSTILKAFSNEQYTEELGNESIFSQYMSAIKALRDNQAENYEIHGEITKLFEQDFGVPFSSIFESISTKPTRSYNGILTFNGTIKGNIPVSLTTFLPVHSRLQTIDLIPYNIRHFFLNYVFYSRSFANYSDAVKHRISFSLKDESMTRINLLSKLGINIEGSPQEIIEKASKHDFPFDIPVPIPKFTNNRFTVTSHIPSESPKIITKEWVSKLAEGTARALFDYNILIPNVSRSNIVAEKGRVSLSRFSGSFIAEPDFIKNASKVFVSKITNNSKLLEEVSHNMRIRQKHLESFINEPSFYTSLPLFKKFGQETLGTAELISGLINHTRNSGLDAQVFEPFAQRISNIVGESFISSNQIINYMNEFVGMKLE</sequence>
<dbReference type="InParanoid" id="A2DWW6"/>
<gene>
    <name evidence="1" type="ORF">TVAG_392650</name>
</gene>
<organism evidence="1 2">
    <name type="scientific">Trichomonas vaginalis (strain ATCC PRA-98 / G3)</name>
    <dbReference type="NCBI Taxonomy" id="412133"/>
    <lineage>
        <taxon>Eukaryota</taxon>
        <taxon>Metamonada</taxon>
        <taxon>Parabasalia</taxon>
        <taxon>Trichomonadida</taxon>
        <taxon>Trichomonadidae</taxon>
        <taxon>Trichomonas</taxon>
    </lineage>
</organism>
<accession>A2DWW6</accession>
<proteinExistence type="predicted"/>
<evidence type="ECO:0000313" key="1">
    <source>
        <dbReference type="EMBL" id="EAY15148.1"/>
    </source>
</evidence>
<reference evidence="1" key="1">
    <citation type="submission" date="2006-10" db="EMBL/GenBank/DDBJ databases">
        <authorList>
            <person name="Amadeo P."/>
            <person name="Zhao Q."/>
            <person name="Wortman J."/>
            <person name="Fraser-Liggett C."/>
            <person name="Carlton J."/>
        </authorList>
    </citation>
    <scope>NUCLEOTIDE SEQUENCE</scope>
    <source>
        <strain evidence="1">G3</strain>
    </source>
</reference>
<evidence type="ECO:0000313" key="2">
    <source>
        <dbReference type="Proteomes" id="UP000001542"/>
    </source>
</evidence>